<reference evidence="2 3" key="1">
    <citation type="submission" date="2021-06" db="EMBL/GenBank/DDBJ databases">
        <authorList>
            <person name="Sun Q."/>
            <person name="Li D."/>
        </authorList>
    </citation>
    <scope>NUCLEOTIDE SEQUENCE [LARGE SCALE GENOMIC DNA]</scope>
    <source>
        <strain evidence="2 3">MSJ-2</strain>
    </source>
</reference>
<gene>
    <name evidence="2" type="ORF">KQI82_00005</name>
</gene>
<name>A0ABS6F6P1_9FIRM</name>
<evidence type="ECO:0000313" key="2">
    <source>
        <dbReference type="EMBL" id="MBU5625316.1"/>
    </source>
</evidence>
<dbReference type="Proteomes" id="UP000787672">
    <property type="component" value="Unassembled WGS sequence"/>
</dbReference>
<evidence type="ECO:0000256" key="1">
    <source>
        <dbReference type="SAM" id="Phobius"/>
    </source>
</evidence>
<keyword evidence="3" id="KW-1185">Reference proteome</keyword>
<keyword evidence="1" id="KW-1133">Transmembrane helix</keyword>
<evidence type="ECO:0000313" key="3">
    <source>
        <dbReference type="Proteomes" id="UP000787672"/>
    </source>
</evidence>
<accession>A0ABS6F6P1</accession>
<sequence length="60" mass="6245">MMNTTAFWCGMGTGIVAGAAVAMMAGSRQQSMKTPVGKAMQKAGVAMDHAMDSFITAMEK</sequence>
<comment type="caution">
    <text evidence="2">The sequence shown here is derived from an EMBL/GenBank/DDBJ whole genome shotgun (WGS) entry which is preliminary data.</text>
</comment>
<dbReference type="RefSeq" id="WP_216556925.1">
    <property type="nucleotide sequence ID" value="NZ_JAHLQN010000001.1"/>
</dbReference>
<feature type="transmembrane region" description="Helical" evidence="1">
    <location>
        <begin position="6"/>
        <end position="25"/>
    </location>
</feature>
<proteinExistence type="predicted"/>
<dbReference type="EMBL" id="JAHLQN010000001">
    <property type="protein sequence ID" value="MBU5625316.1"/>
    <property type="molecule type" value="Genomic_DNA"/>
</dbReference>
<keyword evidence="1" id="KW-0812">Transmembrane</keyword>
<evidence type="ECO:0008006" key="4">
    <source>
        <dbReference type="Google" id="ProtNLM"/>
    </source>
</evidence>
<protein>
    <recommendedName>
        <fullName evidence="4">YtxH domain-containing protein</fullName>
    </recommendedName>
</protein>
<keyword evidence="1" id="KW-0472">Membrane</keyword>
<organism evidence="2 3">
    <name type="scientific">Dysosmobacter acutus</name>
    <dbReference type="NCBI Taxonomy" id="2841504"/>
    <lineage>
        <taxon>Bacteria</taxon>
        <taxon>Bacillati</taxon>
        <taxon>Bacillota</taxon>
        <taxon>Clostridia</taxon>
        <taxon>Eubacteriales</taxon>
        <taxon>Oscillospiraceae</taxon>
        <taxon>Dysosmobacter</taxon>
    </lineage>
</organism>